<evidence type="ECO:0000313" key="1">
    <source>
        <dbReference type="EMBL" id="GFY52228.1"/>
    </source>
</evidence>
<keyword evidence="2" id="KW-1185">Reference proteome</keyword>
<comment type="caution">
    <text evidence="1">The sequence shown here is derived from an EMBL/GenBank/DDBJ whole genome shotgun (WGS) entry which is preliminary data.</text>
</comment>
<dbReference type="AlphaFoldDB" id="A0A8X6XF73"/>
<sequence>MSRDFAAELLTFYISMSNGWVVELFSASGEHVQCQRSRFLTFFSCMSSVFEEELCSASGAWSVSGYQNSVLHQGMSSVREAELYHRFVRMQWRAGRTSCCVRCMYSGAWWQNLSCFRGMSRGRVAEQCPASGVCPVTEWQNSVRRQGYFQVPGSRSMSSIRGVYCSVRTCRELVHF</sequence>
<gene>
    <name evidence="1" type="ORF">TNIN_175981</name>
</gene>
<reference evidence="1" key="1">
    <citation type="submission" date="2020-08" db="EMBL/GenBank/DDBJ databases">
        <title>Multicomponent nature underlies the extraordinary mechanical properties of spider dragline silk.</title>
        <authorList>
            <person name="Kono N."/>
            <person name="Nakamura H."/>
            <person name="Mori M."/>
            <person name="Yoshida Y."/>
            <person name="Ohtoshi R."/>
            <person name="Malay A.D."/>
            <person name="Moran D.A.P."/>
            <person name="Tomita M."/>
            <person name="Numata K."/>
            <person name="Arakawa K."/>
        </authorList>
    </citation>
    <scope>NUCLEOTIDE SEQUENCE</scope>
</reference>
<organism evidence="1 2">
    <name type="scientific">Trichonephila inaurata madagascariensis</name>
    <dbReference type="NCBI Taxonomy" id="2747483"/>
    <lineage>
        <taxon>Eukaryota</taxon>
        <taxon>Metazoa</taxon>
        <taxon>Ecdysozoa</taxon>
        <taxon>Arthropoda</taxon>
        <taxon>Chelicerata</taxon>
        <taxon>Arachnida</taxon>
        <taxon>Araneae</taxon>
        <taxon>Araneomorphae</taxon>
        <taxon>Entelegynae</taxon>
        <taxon>Araneoidea</taxon>
        <taxon>Nephilidae</taxon>
        <taxon>Trichonephila</taxon>
        <taxon>Trichonephila inaurata</taxon>
    </lineage>
</organism>
<proteinExistence type="predicted"/>
<dbReference type="Proteomes" id="UP000886998">
    <property type="component" value="Unassembled WGS sequence"/>
</dbReference>
<dbReference type="EMBL" id="BMAV01008558">
    <property type="protein sequence ID" value="GFY52228.1"/>
    <property type="molecule type" value="Genomic_DNA"/>
</dbReference>
<evidence type="ECO:0000313" key="2">
    <source>
        <dbReference type="Proteomes" id="UP000886998"/>
    </source>
</evidence>
<protein>
    <submittedName>
        <fullName evidence="1">Uncharacterized protein</fullName>
    </submittedName>
</protein>
<accession>A0A8X6XF73</accession>
<name>A0A8X6XF73_9ARAC</name>